<protein>
    <recommendedName>
        <fullName evidence="1">Rubrerythrin diiron-binding domain-containing protein</fullName>
    </recommendedName>
</protein>
<dbReference type="EMBL" id="CP003359">
    <property type="protein sequence ID" value="AGB40976.1"/>
    <property type="molecule type" value="Genomic_DNA"/>
</dbReference>
<feature type="domain" description="Rubrerythrin diiron-binding" evidence="1">
    <location>
        <begin position="50"/>
        <end position="158"/>
    </location>
</feature>
<sequence length="174" mass="21051">MNNFTNKDLFRISKRLMEIKRDRAQTQRLNGDGLEHLLQEMYLSIEEQLRAAAYYRALADIAPNQFAAGMIEEFAADEREHAYQLQRAYERLTGETFVSEYEYEFDLNPDDYVEYLEERVIEETNDYKKYKSFYLMTDNNYLRDIFFNAMHDEMYHALREMYLIHRAMTDMGMM</sequence>
<dbReference type="KEGG" id="hhl:Halha_1015"/>
<dbReference type="STRING" id="748449.Halha_1015"/>
<proteinExistence type="predicted"/>
<dbReference type="CDD" id="cd00657">
    <property type="entry name" value="Ferritin_like"/>
    <property type="match status" value="1"/>
</dbReference>
<dbReference type="SUPFAM" id="SSF47240">
    <property type="entry name" value="Ferritin-like"/>
    <property type="match status" value="1"/>
</dbReference>
<keyword evidence="3" id="KW-1185">Reference proteome</keyword>
<dbReference type="RefSeq" id="WP_015326701.1">
    <property type="nucleotide sequence ID" value="NC_019978.1"/>
</dbReference>
<dbReference type="HOGENOM" id="CLU_1537965_0_0_9"/>
<evidence type="ECO:0000313" key="2">
    <source>
        <dbReference type="EMBL" id="AGB40976.1"/>
    </source>
</evidence>
<evidence type="ECO:0000259" key="1">
    <source>
        <dbReference type="Pfam" id="PF02915"/>
    </source>
</evidence>
<name>L0K7I5_HALHC</name>
<evidence type="ECO:0000313" key="3">
    <source>
        <dbReference type="Proteomes" id="UP000010880"/>
    </source>
</evidence>
<organism evidence="2 3">
    <name type="scientific">Halobacteroides halobius (strain ATCC 35273 / DSM 5150 / MD-1)</name>
    <dbReference type="NCBI Taxonomy" id="748449"/>
    <lineage>
        <taxon>Bacteria</taxon>
        <taxon>Bacillati</taxon>
        <taxon>Bacillota</taxon>
        <taxon>Clostridia</taxon>
        <taxon>Halanaerobiales</taxon>
        <taxon>Halobacteroidaceae</taxon>
        <taxon>Halobacteroides</taxon>
    </lineage>
</organism>
<dbReference type="OrthoDB" id="3231985at2"/>
<dbReference type="Pfam" id="PF02915">
    <property type="entry name" value="Rubrerythrin"/>
    <property type="match status" value="1"/>
</dbReference>
<dbReference type="AlphaFoldDB" id="L0K7I5"/>
<gene>
    <name evidence="2" type="ordered locus">Halha_1015</name>
</gene>
<dbReference type="eggNOG" id="COG1633">
    <property type="taxonomic scope" value="Bacteria"/>
</dbReference>
<dbReference type="GO" id="GO:0046872">
    <property type="term" value="F:metal ion binding"/>
    <property type="evidence" value="ECO:0007669"/>
    <property type="project" value="InterPro"/>
</dbReference>
<dbReference type="GO" id="GO:0016491">
    <property type="term" value="F:oxidoreductase activity"/>
    <property type="evidence" value="ECO:0007669"/>
    <property type="project" value="InterPro"/>
</dbReference>
<dbReference type="InterPro" id="IPR009078">
    <property type="entry name" value="Ferritin-like_SF"/>
</dbReference>
<reference evidence="3" key="1">
    <citation type="submission" date="2012-02" db="EMBL/GenBank/DDBJ databases">
        <title>The complete genome of Halobacteroides halobius DSM 5150.</title>
        <authorList>
            <person name="Lucas S."/>
            <person name="Copeland A."/>
            <person name="Lapidus A."/>
            <person name="Glavina del Rio T."/>
            <person name="Dalin E."/>
            <person name="Tice H."/>
            <person name="Bruce D."/>
            <person name="Goodwin L."/>
            <person name="Pitluck S."/>
            <person name="Peters L."/>
            <person name="Mikhailova N."/>
            <person name="Gu W."/>
            <person name="Kyrpides N."/>
            <person name="Mavromatis K."/>
            <person name="Ivanova N."/>
            <person name="Brettin T."/>
            <person name="Detter J.C."/>
            <person name="Han C."/>
            <person name="Larimer F."/>
            <person name="Land M."/>
            <person name="Hauser L."/>
            <person name="Markowitz V."/>
            <person name="Cheng J.-F."/>
            <person name="Hugenholtz P."/>
            <person name="Woyke T."/>
            <person name="Wu D."/>
            <person name="Tindall B."/>
            <person name="Pomrenke H."/>
            <person name="Brambilla E."/>
            <person name="Klenk H.-P."/>
            <person name="Eisen J.A."/>
        </authorList>
    </citation>
    <scope>NUCLEOTIDE SEQUENCE [LARGE SCALE GENOMIC DNA]</scope>
    <source>
        <strain evidence="3">ATCC 35273 / DSM 5150 / MD-1</strain>
    </source>
</reference>
<dbReference type="InterPro" id="IPR003251">
    <property type="entry name" value="Rr_diiron-bd_dom"/>
</dbReference>
<dbReference type="Proteomes" id="UP000010880">
    <property type="component" value="Chromosome"/>
</dbReference>
<accession>L0K7I5</accession>